<evidence type="ECO:0000256" key="6">
    <source>
        <dbReference type="ARBA" id="ARBA00022989"/>
    </source>
</evidence>
<dbReference type="PANTHER" id="PTHR48085:SF5">
    <property type="entry name" value="CADMIUM_ZINC-TRANSPORTING ATPASE HMA4-RELATED"/>
    <property type="match status" value="1"/>
</dbReference>
<feature type="transmembrane region" description="Helical" evidence="10">
    <location>
        <begin position="234"/>
        <end position="253"/>
    </location>
</feature>
<dbReference type="PRINTS" id="PR00119">
    <property type="entry name" value="CATATPASE"/>
</dbReference>
<keyword evidence="5" id="KW-1278">Translocase</keyword>
<sequence>MSADRARALLRPALLACAVAGLAAGLAAWASGAADWARLLWLAGAAPVLAGLVWEIVTSLRRGEIGLDIVAALSMSAAMTFGEHLAAAIVALMYAGGQYLESFAEARARREMTALLSHAPRSAMRHRDGELEEIALDAIAPGDRLLIRKGDVAPVDGTVAAGVAVLDQSTLTGEPLPVKRMAGEPVLSGSANVGEPFDLTAEKCAADSAFAAILRIVEGAQKARAPMARLADRYAIVFLAATVALAAAAWGLTDDPTRAVAVLVVATPCPLILAVPVALVAGLSRAAGRGVLVKSGKTLETLAAVRVLVLDKTGTLTHGRAALRRVAPAPGVDPAEALRLAASLDQVSRHAVAEALVAAARERGLALSTPSDVRETAGEGLEGVVEGRRVVVGGRRFVRSRLGAQPGDAGSDVRSRDAPDAQSGPDAAAEAGAVTVAVAADGAALGEIVMADALRDGAQALIAGLRGAGVARIVLATGDRRDVAEAVAGGLGLDAIRADLTPDEKVLVVLSERKHGPVMMVGDGVNDAPALAAADVGMAMGARGAAASAETADVVLLVDDVARALPAVLIARRSRAIALQSVFVGVGLSILGMVAAAFGLITPVQGALLQELIDVAAILNALRALGGGDGIGPVDARDGGAAEGAPAPRRD</sequence>
<dbReference type="GO" id="GO:0005524">
    <property type="term" value="F:ATP binding"/>
    <property type="evidence" value="ECO:0007669"/>
    <property type="project" value="UniProtKB-UniRule"/>
</dbReference>
<protein>
    <recommendedName>
        <fullName evidence="8">P-type Zn(2+) transporter</fullName>
        <ecNumber evidence="8">7.2.2.12</ecNumber>
    </recommendedName>
</protein>
<comment type="subcellular location">
    <subcellularLocation>
        <location evidence="10">Cell membrane</location>
    </subcellularLocation>
    <subcellularLocation>
        <location evidence="1">Membrane</location>
    </subcellularLocation>
</comment>
<dbReference type="GO" id="GO:0005886">
    <property type="term" value="C:plasma membrane"/>
    <property type="evidence" value="ECO:0007669"/>
    <property type="project" value="UniProtKB-SubCell"/>
</dbReference>
<dbReference type="Pfam" id="PF00702">
    <property type="entry name" value="Hydrolase"/>
    <property type="match status" value="1"/>
</dbReference>
<dbReference type="InterPro" id="IPR023214">
    <property type="entry name" value="HAD_sf"/>
</dbReference>
<dbReference type="GO" id="GO:0016887">
    <property type="term" value="F:ATP hydrolysis activity"/>
    <property type="evidence" value="ECO:0007669"/>
    <property type="project" value="InterPro"/>
</dbReference>
<dbReference type="InterPro" id="IPR059000">
    <property type="entry name" value="ATPase_P-type_domA"/>
</dbReference>
<dbReference type="InterPro" id="IPR027256">
    <property type="entry name" value="P-typ_ATPase_IB"/>
</dbReference>
<dbReference type="PROSITE" id="PS00154">
    <property type="entry name" value="ATPASE_E1_E2"/>
    <property type="match status" value="1"/>
</dbReference>
<keyword evidence="6 10" id="KW-1133">Transmembrane helix</keyword>
<evidence type="ECO:0000256" key="3">
    <source>
        <dbReference type="ARBA" id="ARBA00022692"/>
    </source>
</evidence>
<keyword evidence="3 10" id="KW-0812">Transmembrane</keyword>
<feature type="transmembrane region" description="Helical" evidence="10">
    <location>
        <begin position="259"/>
        <end position="283"/>
    </location>
</feature>
<evidence type="ECO:0000256" key="8">
    <source>
        <dbReference type="ARBA" id="ARBA00039097"/>
    </source>
</evidence>
<dbReference type="SUPFAM" id="SSF56784">
    <property type="entry name" value="HAD-like"/>
    <property type="match status" value="1"/>
</dbReference>
<evidence type="ECO:0000259" key="12">
    <source>
        <dbReference type="Pfam" id="PF00122"/>
    </source>
</evidence>
<dbReference type="NCBIfam" id="TIGR01525">
    <property type="entry name" value="ATPase-IB_hvy"/>
    <property type="match status" value="1"/>
</dbReference>
<gene>
    <name evidence="13" type="ORF">SAMN05444370_102329</name>
</gene>
<evidence type="ECO:0000256" key="5">
    <source>
        <dbReference type="ARBA" id="ARBA00022967"/>
    </source>
</evidence>
<dbReference type="Gene3D" id="2.70.150.10">
    <property type="entry name" value="Calcium-transporting ATPase, cytoplasmic transduction domain A"/>
    <property type="match status" value="1"/>
</dbReference>
<proteinExistence type="inferred from homology"/>
<evidence type="ECO:0000256" key="10">
    <source>
        <dbReference type="RuleBase" id="RU362081"/>
    </source>
</evidence>
<dbReference type="InterPro" id="IPR008250">
    <property type="entry name" value="ATPase_P-typ_transduc_dom_A_sf"/>
</dbReference>
<dbReference type="GO" id="GO:0046872">
    <property type="term" value="F:metal ion binding"/>
    <property type="evidence" value="ECO:0007669"/>
    <property type="project" value="UniProtKB-KW"/>
</dbReference>
<evidence type="ECO:0000313" key="13">
    <source>
        <dbReference type="EMBL" id="SDZ95929.1"/>
    </source>
</evidence>
<dbReference type="Proteomes" id="UP000198703">
    <property type="component" value="Unassembled WGS sequence"/>
</dbReference>
<reference evidence="13 14" key="1">
    <citation type="submission" date="2016-10" db="EMBL/GenBank/DDBJ databases">
        <authorList>
            <person name="de Groot N.N."/>
        </authorList>
    </citation>
    <scope>NUCLEOTIDE SEQUENCE [LARGE SCALE GENOMIC DNA]</scope>
    <source>
        <strain evidence="13 14">DSM 15345</strain>
    </source>
</reference>
<organism evidence="13 14">
    <name type="scientific">Rubrimonas cliftonensis</name>
    <dbReference type="NCBI Taxonomy" id="89524"/>
    <lineage>
        <taxon>Bacteria</taxon>
        <taxon>Pseudomonadati</taxon>
        <taxon>Pseudomonadota</taxon>
        <taxon>Alphaproteobacteria</taxon>
        <taxon>Rhodobacterales</taxon>
        <taxon>Paracoccaceae</taxon>
        <taxon>Rubrimonas</taxon>
    </lineage>
</organism>
<dbReference type="NCBIfam" id="TIGR01494">
    <property type="entry name" value="ATPase_P-type"/>
    <property type="match status" value="2"/>
</dbReference>
<keyword evidence="4 10" id="KW-0479">Metal-binding</keyword>
<dbReference type="InterPro" id="IPR036412">
    <property type="entry name" value="HAD-like_sf"/>
</dbReference>
<dbReference type="PANTHER" id="PTHR48085">
    <property type="entry name" value="CADMIUM/ZINC-TRANSPORTING ATPASE HMA2-RELATED"/>
    <property type="match status" value="1"/>
</dbReference>
<feature type="transmembrane region" description="Helical" evidence="10">
    <location>
        <begin position="40"/>
        <end position="57"/>
    </location>
</feature>
<dbReference type="AlphaFoldDB" id="A0A1H3X999"/>
<keyword evidence="10" id="KW-1003">Cell membrane</keyword>
<dbReference type="InterPro" id="IPR018303">
    <property type="entry name" value="ATPase_P-typ_P_site"/>
</dbReference>
<evidence type="ECO:0000256" key="7">
    <source>
        <dbReference type="ARBA" id="ARBA00023136"/>
    </source>
</evidence>
<comment type="similarity">
    <text evidence="2 10">Belongs to the cation transport ATPase (P-type) (TC 3.A.3) family. Type IB subfamily.</text>
</comment>
<evidence type="ECO:0000256" key="11">
    <source>
        <dbReference type="SAM" id="MobiDB-lite"/>
    </source>
</evidence>
<accession>A0A1H3X999</accession>
<feature type="region of interest" description="Disordered" evidence="11">
    <location>
        <begin position="402"/>
        <end position="428"/>
    </location>
</feature>
<dbReference type="SFLD" id="SFLDS00003">
    <property type="entry name" value="Haloacid_Dehalogenase"/>
    <property type="match status" value="1"/>
</dbReference>
<dbReference type="Pfam" id="PF00122">
    <property type="entry name" value="E1-E2_ATPase"/>
    <property type="match status" value="1"/>
</dbReference>
<evidence type="ECO:0000256" key="9">
    <source>
        <dbReference type="ARBA" id="ARBA00047308"/>
    </source>
</evidence>
<keyword evidence="14" id="KW-1185">Reference proteome</keyword>
<evidence type="ECO:0000256" key="2">
    <source>
        <dbReference type="ARBA" id="ARBA00006024"/>
    </source>
</evidence>
<evidence type="ECO:0000313" key="14">
    <source>
        <dbReference type="Proteomes" id="UP000198703"/>
    </source>
</evidence>
<dbReference type="STRING" id="89524.SAMN05444370_102329"/>
<dbReference type="RefSeq" id="WP_093249155.1">
    <property type="nucleotide sequence ID" value="NZ_FNQM01000002.1"/>
</dbReference>
<dbReference type="OrthoDB" id="9807843at2"/>
<feature type="transmembrane region" description="Helical" evidence="10">
    <location>
        <begin position="582"/>
        <end position="601"/>
    </location>
</feature>
<keyword evidence="10" id="KW-0067">ATP-binding</keyword>
<comment type="catalytic activity">
    <reaction evidence="9">
        <text>Zn(2+)(in) + ATP + H2O = Zn(2+)(out) + ADP + phosphate + H(+)</text>
        <dbReference type="Rhea" id="RHEA:20621"/>
        <dbReference type="ChEBI" id="CHEBI:15377"/>
        <dbReference type="ChEBI" id="CHEBI:15378"/>
        <dbReference type="ChEBI" id="CHEBI:29105"/>
        <dbReference type="ChEBI" id="CHEBI:30616"/>
        <dbReference type="ChEBI" id="CHEBI:43474"/>
        <dbReference type="ChEBI" id="CHEBI:456216"/>
        <dbReference type="EC" id="7.2.2.12"/>
    </reaction>
</comment>
<dbReference type="InterPro" id="IPR023298">
    <property type="entry name" value="ATPase_P-typ_TM_dom_sf"/>
</dbReference>
<dbReference type="GO" id="GO:0016463">
    <property type="term" value="F:P-type zinc transporter activity"/>
    <property type="evidence" value="ECO:0007669"/>
    <property type="project" value="UniProtKB-EC"/>
</dbReference>
<dbReference type="Gene3D" id="3.40.50.1000">
    <property type="entry name" value="HAD superfamily/HAD-like"/>
    <property type="match status" value="1"/>
</dbReference>
<dbReference type="EC" id="7.2.2.12" evidence="8"/>
<keyword evidence="7 10" id="KW-0472">Membrane</keyword>
<dbReference type="SFLD" id="SFLDF00027">
    <property type="entry name" value="p-type_atpase"/>
    <property type="match status" value="1"/>
</dbReference>
<dbReference type="InterPro" id="IPR023299">
    <property type="entry name" value="ATPase_P-typ_cyto_dom_N"/>
</dbReference>
<dbReference type="SUPFAM" id="SSF81653">
    <property type="entry name" value="Calcium ATPase, transduction domain A"/>
    <property type="match status" value="1"/>
</dbReference>
<keyword evidence="10" id="KW-0547">Nucleotide-binding</keyword>
<dbReference type="GO" id="GO:0015086">
    <property type="term" value="F:cadmium ion transmembrane transporter activity"/>
    <property type="evidence" value="ECO:0007669"/>
    <property type="project" value="TreeGrafter"/>
</dbReference>
<evidence type="ECO:0000256" key="4">
    <source>
        <dbReference type="ARBA" id="ARBA00022723"/>
    </source>
</evidence>
<dbReference type="InterPro" id="IPR044492">
    <property type="entry name" value="P_typ_ATPase_HD_dom"/>
</dbReference>
<dbReference type="SFLD" id="SFLDG00002">
    <property type="entry name" value="C1.7:_P-type_atpase_like"/>
    <property type="match status" value="1"/>
</dbReference>
<dbReference type="EMBL" id="FNQM01000002">
    <property type="protein sequence ID" value="SDZ95929.1"/>
    <property type="molecule type" value="Genomic_DNA"/>
</dbReference>
<dbReference type="Gene3D" id="3.40.1110.10">
    <property type="entry name" value="Calcium-transporting ATPase, cytoplasmic domain N"/>
    <property type="match status" value="1"/>
</dbReference>
<evidence type="ECO:0000256" key="1">
    <source>
        <dbReference type="ARBA" id="ARBA00004370"/>
    </source>
</evidence>
<dbReference type="InterPro" id="IPR001757">
    <property type="entry name" value="P_typ_ATPase"/>
</dbReference>
<name>A0A1H3X999_9RHOB</name>
<dbReference type="SUPFAM" id="SSF81665">
    <property type="entry name" value="Calcium ATPase, transmembrane domain M"/>
    <property type="match status" value="1"/>
</dbReference>
<dbReference type="InterPro" id="IPR051014">
    <property type="entry name" value="Cation_Transport_ATPase_IB"/>
</dbReference>
<feature type="domain" description="P-type ATPase A" evidence="12">
    <location>
        <begin position="118"/>
        <end position="217"/>
    </location>
</feature>